<organism evidence="1 2">
    <name type="scientific">Ensete ventricosum</name>
    <name type="common">Abyssinian banana</name>
    <name type="synonym">Musa ensete</name>
    <dbReference type="NCBI Taxonomy" id="4639"/>
    <lineage>
        <taxon>Eukaryota</taxon>
        <taxon>Viridiplantae</taxon>
        <taxon>Streptophyta</taxon>
        <taxon>Embryophyta</taxon>
        <taxon>Tracheophyta</taxon>
        <taxon>Spermatophyta</taxon>
        <taxon>Magnoliopsida</taxon>
        <taxon>Liliopsida</taxon>
        <taxon>Zingiberales</taxon>
        <taxon>Musaceae</taxon>
        <taxon>Ensete</taxon>
    </lineage>
</organism>
<reference evidence="1 2" key="1">
    <citation type="journal article" date="2014" name="Agronomy (Basel)">
        <title>A Draft Genome Sequence for Ensete ventricosum, the Drought-Tolerant Tree Against Hunger.</title>
        <authorList>
            <person name="Harrison J."/>
            <person name="Moore K.A."/>
            <person name="Paszkiewicz K."/>
            <person name="Jones T."/>
            <person name="Grant M."/>
            <person name="Ambacheew D."/>
            <person name="Muzemil S."/>
            <person name="Studholme D.J."/>
        </authorList>
    </citation>
    <scope>NUCLEOTIDE SEQUENCE [LARGE SCALE GENOMIC DNA]</scope>
</reference>
<feature type="non-terminal residue" evidence="1">
    <location>
        <position position="102"/>
    </location>
</feature>
<sequence>MLELVGFVEKGGELSPLSRRLVRERERESVPFWSEEDFILTGEEVARTFSLTPTVTSGMGESYDEPIGAVVWGEDMVHHAVLMARGGGVRWRSVQTPPPQMV</sequence>
<dbReference type="AlphaFoldDB" id="A0A426ZPC8"/>
<accession>A0A426ZPC8</accession>
<evidence type="ECO:0000313" key="1">
    <source>
        <dbReference type="EMBL" id="RRT65839.1"/>
    </source>
</evidence>
<dbReference type="EMBL" id="AMZH03005665">
    <property type="protein sequence ID" value="RRT65839.1"/>
    <property type="molecule type" value="Genomic_DNA"/>
</dbReference>
<protein>
    <submittedName>
        <fullName evidence="1">Uncharacterized protein</fullName>
    </submittedName>
</protein>
<comment type="caution">
    <text evidence="1">The sequence shown here is derived from an EMBL/GenBank/DDBJ whole genome shotgun (WGS) entry which is preliminary data.</text>
</comment>
<evidence type="ECO:0000313" key="2">
    <source>
        <dbReference type="Proteomes" id="UP000287651"/>
    </source>
</evidence>
<proteinExistence type="predicted"/>
<gene>
    <name evidence="1" type="ORF">B296_00028228</name>
</gene>
<dbReference type="Proteomes" id="UP000287651">
    <property type="component" value="Unassembled WGS sequence"/>
</dbReference>
<name>A0A426ZPC8_ENSVE</name>